<dbReference type="OrthoDB" id="2884925at2759"/>
<keyword evidence="1" id="KW-0175">Coiled coil</keyword>
<evidence type="ECO:0000256" key="1">
    <source>
        <dbReference type="SAM" id="Coils"/>
    </source>
</evidence>
<dbReference type="AlphaFoldDB" id="A0A0H2RK53"/>
<protein>
    <recommendedName>
        <fullName evidence="2">F-box domain-containing protein</fullName>
    </recommendedName>
</protein>
<proteinExistence type="predicted"/>
<accession>A0A0H2RK53</accession>
<reference evidence="3 4" key="1">
    <citation type="submission" date="2015-04" db="EMBL/GenBank/DDBJ databases">
        <title>Complete genome sequence of Schizopora paradoxa KUC8140, a cosmopolitan wood degrader in East Asia.</title>
        <authorList>
            <consortium name="DOE Joint Genome Institute"/>
            <person name="Min B."/>
            <person name="Park H."/>
            <person name="Jang Y."/>
            <person name="Kim J.-J."/>
            <person name="Kim K.H."/>
            <person name="Pangilinan J."/>
            <person name="Lipzen A."/>
            <person name="Riley R."/>
            <person name="Grigoriev I.V."/>
            <person name="Spatafora J.W."/>
            <person name="Choi I.-G."/>
        </authorList>
    </citation>
    <scope>NUCLEOTIDE SEQUENCE [LARGE SCALE GENOMIC DNA]</scope>
    <source>
        <strain evidence="3 4">KUC8140</strain>
    </source>
</reference>
<evidence type="ECO:0000313" key="4">
    <source>
        <dbReference type="Proteomes" id="UP000053477"/>
    </source>
</evidence>
<evidence type="ECO:0000259" key="2">
    <source>
        <dbReference type="PROSITE" id="PS50181"/>
    </source>
</evidence>
<dbReference type="EMBL" id="KQ085981">
    <property type="protein sequence ID" value="KLO12274.1"/>
    <property type="molecule type" value="Genomic_DNA"/>
</dbReference>
<dbReference type="STRING" id="27342.A0A0H2RK53"/>
<dbReference type="Pfam" id="PF12937">
    <property type="entry name" value="F-box-like"/>
    <property type="match status" value="1"/>
</dbReference>
<feature type="coiled-coil region" evidence="1">
    <location>
        <begin position="84"/>
        <end position="111"/>
    </location>
</feature>
<dbReference type="Gene3D" id="1.20.1280.50">
    <property type="match status" value="1"/>
</dbReference>
<dbReference type="Proteomes" id="UP000053477">
    <property type="component" value="Unassembled WGS sequence"/>
</dbReference>
<dbReference type="InParanoid" id="A0A0H2RK53"/>
<gene>
    <name evidence="3" type="ORF">SCHPADRAFT_905287</name>
</gene>
<keyword evidence="4" id="KW-1185">Reference proteome</keyword>
<sequence length="601" mass="68067">MDFESDGVPLNVLFERWIQALQSLVEMDARIYKGKVVLFGAPTLDDTGNTGGFAFDEMPSSEVDAKIREIREFCDGFKPIFDDLSDMDRTLDYVRNALEELRSEANRLTVAQGLASLPDEVLSNIFILAQRSEKKGRAEFSIALSHVCRRFREISIGTPSLWNSVALMMPKEMTLTFLQRSGEVRLQVTASDSWTGSRGAPAHLDHDFFRAISHHMDRIAWLNVKVFLLPPEHSPSIRVLLSMLRHAHQADNCFPGLEELRIEYPRLSLQTEHCPVDSLLQNHVELPSLRTVNISSKGHFPAVYFSNIMTTIVVELLDGFEKLGLQGLLFLLQTSQSLNDITLVFSLREFGSGAGTFEITAEHGFEAPSVTSFVLITKHSSMFNDPTFKAFIRSCCFPNVSCLYIEAQCGRSMRLFEYDPSVIVGRSDCTQFIEDIFVGRASYPALLAFEIELTTSGHPLDHFPYFKIPFPKYMPNLEHFGIRAGTLSKICNPDLPALRTLRVEGCRLEDVAWLRKFIDKMVASGMDEHFESLRVSCNERVIREIHNIINLPKSKIDEKIILWDESHSSSPSLDFYEDVSLAEEIDDAFVPKARMGRRFIS</sequence>
<name>A0A0H2RK53_9AGAM</name>
<evidence type="ECO:0000313" key="3">
    <source>
        <dbReference type="EMBL" id="KLO12274.1"/>
    </source>
</evidence>
<feature type="domain" description="F-box" evidence="2">
    <location>
        <begin position="111"/>
        <end position="165"/>
    </location>
</feature>
<organism evidence="3 4">
    <name type="scientific">Schizopora paradoxa</name>
    <dbReference type="NCBI Taxonomy" id="27342"/>
    <lineage>
        <taxon>Eukaryota</taxon>
        <taxon>Fungi</taxon>
        <taxon>Dikarya</taxon>
        <taxon>Basidiomycota</taxon>
        <taxon>Agaricomycotina</taxon>
        <taxon>Agaricomycetes</taxon>
        <taxon>Hymenochaetales</taxon>
        <taxon>Schizoporaceae</taxon>
        <taxon>Schizopora</taxon>
    </lineage>
</organism>
<dbReference type="InterPro" id="IPR001810">
    <property type="entry name" value="F-box_dom"/>
</dbReference>
<dbReference type="PROSITE" id="PS50181">
    <property type="entry name" value="FBOX"/>
    <property type="match status" value="1"/>
</dbReference>